<dbReference type="AlphaFoldDB" id="A0A917XU93"/>
<feature type="domain" description="Carboxylesterase type B" evidence="1">
    <location>
        <begin position="2"/>
        <end position="98"/>
    </location>
</feature>
<dbReference type="Proteomes" id="UP000600365">
    <property type="component" value="Unassembled WGS sequence"/>
</dbReference>
<name>A0A917XU93_9ACTN</name>
<dbReference type="SUPFAM" id="SSF53474">
    <property type="entry name" value="alpha/beta-Hydrolases"/>
    <property type="match status" value="1"/>
</dbReference>
<proteinExistence type="predicted"/>
<keyword evidence="3" id="KW-1185">Reference proteome</keyword>
<dbReference type="InterPro" id="IPR029058">
    <property type="entry name" value="AB_hydrolase_fold"/>
</dbReference>
<dbReference type="EMBL" id="BMMM01000001">
    <property type="protein sequence ID" value="GGN52442.1"/>
    <property type="molecule type" value="Genomic_DNA"/>
</dbReference>
<dbReference type="Gene3D" id="3.40.50.1820">
    <property type="entry name" value="alpha/beta hydrolase"/>
    <property type="match status" value="1"/>
</dbReference>
<protein>
    <recommendedName>
        <fullName evidence="1">Carboxylesterase type B domain-containing protein</fullName>
    </recommendedName>
</protein>
<sequence>MACPALRLDGALAARGPVYAYEFADRTSPPFASLRNLHTDFDFGATHVNEVQYLFKHFGLATPLNAEQRVLSRQMVQYWGSFVRGGVPRADGQPAMPDRTGAVLSLRTASAGGNTLSTTVAHEHRCDLWDSVS</sequence>
<evidence type="ECO:0000313" key="3">
    <source>
        <dbReference type="Proteomes" id="UP000600365"/>
    </source>
</evidence>
<reference evidence="2 3" key="1">
    <citation type="journal article" date="2014" name="Int. J. Syst. Evol. Microbiol.">
        <title>Complete genome sequence of Corynebacterium casei LMG S-19264T (=DSM 44701T), isolated from a smear-ripened cheese.</title>
        <authorList>
            <consortium name="US DOE Joint Genome Institute (JGI-PGF)"/>
            <person name="Walter F."/>
            <person name="Albersmeier A."/>
            <person name="Kalinowski J."/>
            <person name="Ruckert C."/>
        </authorList>
    </citation>
    <scope>NUCLEOTIDE SEQUENCE [LARGE SCALE GENOMIC DNA]</scope>
    <source>
        <strain evidence="2 3">CGMCC 4.7111</strain>
    </source>
</reference>
<comment type="caution">
    <text evidence="2">The sequence shown here is derived from an EMBL/GenBank/DDBJ whole genome shotgun (WGS) entry which is preliminary data.</text>
</comment>
<evidence type="ECO:0000259" key="1">
    <source>
        <dbReference type="Pfam" id="PF00135"/>
    </source>
</evidence>
<dbReference type="InterPro" id="IPR002018">
    <property type="entry name" value="CarbesteraseB"/>
</dbReference>
<organism evidence="2 3">
    <name type="scientific">Streptomyces albiflavescens</name>
    <dbReference type="NCBI Taxonomy" id="1623582"/>
    <lineage>
        <taxon>Bacteria</taxon>
        <taxon>Bacillati</taxon>
        <taxon>Actinomycetota</taxon>
        <taxon>Actinomycetes</taxon>
        <taxon>Kitasatosporales</taxon>
        <taxon>Streptomycetaceae</taxon>
        <taxon>Streptomyces</taxon>
    </lineage>
</organism>
<gene>
    <name evidence="2" type="ORF">GCM10011579_009510</name>
</gene>
<evidence type="ECO:0000313" key="2">
    <source>
        <dbReference type="EMBL" id="GGN52442.1"/>
    </source>
</evidence>
<dbReference type="RefSeq" id="WP_229702552.1">
    <property type="nucleotide sequence ID" value="NZ_BMMM01000001.1"/>
</dbReference>
<dbReference type="Pfam" id="PF00135">
    <property type="entry name" value="COesterase"/>
    <property type="match status" value="1"/>
</dbReference>
<accession>A0A917XU93</accession>